<keyword evidence="4" id="KW-1185">Reference proteome</keyword>
<dbReference type="PRINTS" id="PR00111">
    <property type="entry name" value="ABHYDROLASE"/>
</dbReference>
<dbReference type="STRING" id="1052260.SAMN05660199_01284"/>
<dbReference type="Pfam" id="PF12697">
    <property type="entry name" value="Abhydrolase_6"/>
    <property type="match status" value="1"/>
</dbReference>
<organism evidence="3 4">
    <name type="scientific">Klenkia soli</name>
    <dbReference type="NCBI Taxonomy" id="1052260"/>
    <lineage>
        <taxon>Bacteria</taxon>
        <taxon>Bacillati</taxon>
        <taxon>Actinomycetota</taxon>
        <taxon>Actinomycetes</taxon>
        <taxon>Geodermatophilales</taxon>
        <taxon>Geodermatophilaceae</taxon>
        <taxon>Klenkia</taxon>
    </lineage>
</organism>
<dbReference type="GO" id="GO:0003824">
    <property type="term" value="F:catalytic activity"/>
    <property type="evidence" value="ECO:0007669"/>
    <property type="project" value="UniProtKB-ARBA"/>
</dbReference>
<comment type="similarity">
    <text evidence="1">Belongs to the AB hydrolase superfamily.</text>
</comment>
<gene>
    <name evidence="3" type="ORF">SAMN05660199_01284</name>
</gene>
<dbReference type="EMBL" id="FNIR01000003">
    <property type="protein sequence ID" value="SDO07938.1"/>
    <property type="molecule type" value="Genomic_DNA"/>
</dbReference>
<accession>A0A1H0GM22</accession>
<evidence type="ECO:0000259" key="2">
    <source>
        <dbReference type="Pfam" id="PF12697"/>
    </source>
</evidence>
<dbReference type="InterPro" id="IPR029058">
    <property type="entry name" value="AB_hydrolase_fold"/>
</dbReference>
<sequence>MCPVDPLRRNAVTVTGSPDGVPVVFVHGFGCDQGMWRHVAPAFEATHPVVTLDHVGAGGSDTSGYDRERYSSLQAYADDLVEVLAASGLPPVVLVGHSVSATIGALAAIARPEVVRQLVMVAPNPRFVDDDGYRGGFGADEVDELLETMEGNHLGWSADIAPVIMGAPDRPELGEELTRSFCRTDPTIARDFARVTFLSDHRADLAHVPVPTLVLQCSDDALAPLEVGAFVHDQLPDSELVVLAATGHCPNLSAPAELVGVLRAHLDRG</sequence>
<proteinExistence type="inferred from homology"/>
<evidence type="ECO:0000313" key="4">
    <source>
        <dbReference type="Proteomes" id="UP000199088"/>
    </source>
</evidence>
<dbReference type="SUPFAM" id="SSF53474">
    <property type="entry name" value="alpha/beta-Hydrolases"/>
    <property type="match status" value="1"/>
</dbReference>
<evidence type="ECO:0000313" key="3">
    <source>
        <dbReference type="EMBL" id="SDO07938.1"/>
    </source>
</evidence>
<evidence type="ECO:0000256" key="1">
    <source>
        <dbReference type="ARBA" id="ARBA00008645"/>
    </source>
</evidence>
<feature type="domain" description="AB hydrolase-1" evidence="2">
    <location>
        <begin position="23"/>
        <end position="259"/>
    </location>
</feature>
<reference evidence="4" key="1">
    <citation type="submission" date="2016-10" db="EMBL/GenBank/DDBJ databases">
        <authorList>
            <person name="Varghese N."/>
            <person name="Submissions S."/>
        </authorList>
    </citation>
    <scope>NUCLEOTIDE SEQUENCE [LARGE SCALE GENOMIC DNA]</scope>
    <source>
        <strain evidence="4">DSM 45843</strain>
    </source>
</reference>
<name>A0A1H0GM22_9ACTN</name>
<protein>
    <submittedName>
        <fullName evidence="3">Pimeloyl-ACP methyl ester carboxylesterase</fullName>
    </submittedName>
</protein>
<dbReference type="AlphaFoldDB" id="A0A1H0GM22"/>
<dbReference type="InterPro" id="IPR000073">
    <property type="entry name" value="AB_hydrolase_1"/>
</dbReference>
<dbReference type="Proteomes" id="UP000199088">
    <property type="component" value="Unassembled WGS sequence"/>
</dbReference>
<dbReference type="Gene3D" id="3.40.50.1820">
    <property type="entry name" value="alpha/beta hydrolase"/>
    <property type="match status" value="1"/>
</dbReference>
<dbReference type="PANTHER" id="PTHR43039">
    <property type="entry name" value="ESTERASE-RELATED"/>
    <property type="match status" value="1"/>
</dbReference>